<evidence type="ECO:0000256" key="2">
    <source>
        <dbReference type="ARBA" id="ARBA00022475"/>
    </source>
</evidence>
<dbReference type="GO" id="GO:0005524">
    <property type="term" value="F:ATP binding"/>
    <property type="evidence" value="ECO:0007669"/>
    <property type="project" value="UniProtKB-KW"/>
</dbReference>
<comment type="caution">
    <text evidence="9">The sequence shown here is derived from an EMBL/GenBank/DDBJ whole genome shotgun (WGS) entry which is preliminary data.</text>
</comment>
<keyword evidence="4" id="KW-0677">Repeat</keyword>
<keyword evidence="7" id="KW-1278">Translocase</keyword>
<gene>
    <name evidence="9" type="ORF">G3M58_38835</name>
</gene>
<evidence type="ECO:0000256" key="8">
    <source>
        <dbReference type="ARBA" id="ARBA00023136"/>
    </source>
</evidence>
<keyword evidence="8" id="KW-0472">Membrane</keyword>
<feature type="non-terminal residue" evidence="9">
    <location>
        <position position="1"/>
    </location>
</feature>
<protein>
    <submittedName>
        <fullName evidence="9">Sugar ABC transporter ATP-binding protein</fullName>
    </submittedName>
</protein>
<reference evidence="9" key="1">
    <citation type="submission" date="2020-01" db="EMBL/GenBank/DDBJ databases">
        <title>Insect and environment-associated Actinomycetes.</title>
        <authorList>
            <person name="Currrie C."/>
            <person name="Chevrette M."/>
            <person name="Carlson C."/>
            <person name="Stubbendieck R."/>
            <person name="Wendt-Pienkowski E."/>
        </authorList>
    </citation>
    <scope>NUCLEOTIDE SEQUENCE</scope>
    <source>
        <strain evidence="9">SID7499</strain>
    </source>
</reference>
<keyword evidence="6 9" id="KW-0067">ATP-binding</keyword>
<keyword evidence="2" id="KW-1003">Cell membrane</keyword>
<evidence type="ECO:0000256" key="5">
    <source>
        <dbReference type="ARBA" id="ARBA00022741"/>
    </source>
</evidence>
<sequence>TAALNDEDSAQLLQLIGELKGQGVTSIIISHKLNEIARVADSVTILRDGRTVETLDLGAPETTEERIIRGMVGRSLDNRFPDRTPRTAPPAPAPALEIRDWTVGHPVDHQRKVVDGVSLRVERGEIVGIAGLMG</sequence>
<evidence type="ECO:0000256" key="3">
    <source>
        <dbReference type="ARBA" id="ARBA00022597"/>
    </source>
</evidence>
<dbReference type="PANTHER" id="PTHR43790">
    <property type="entry name" value="CARBOHYDRATE TRANSPORT ATP-BINDING PROTEIN MG119-RELATED"/>
    <property type="match status" value="1"/>
</dbReference>
<name>A0A6G3X4F5_9ACTN</name>
<dbReference type="PANTHER" id="PTHR43790:SF1">
    <property type="entry name" value="XYLOSE IMPORT ATP-BINDING PROTEIN XYLG"/>
    <property type="match status" value="1"/>
</dbReference>
<feature type="non-terminal residue" evidence="9">
    <location>
        <position position="134"/>
    </location>
</feature>
<proteinExistence type="predicted"/>
<keyword evidence="5" id="KW-0547">Nucleotide-binding</keyword>
<dbReference type="Gene3D" id="3.40.50.300">
    <property type="entry name" value="P-loop containing nucleotide triphosphate hydrolases"/>
    <property type="match status" value="1"/>
</dbReference>
<keyword evidence="3" id="KW-0762">Sugar transport</keyword>
<dbReference type="EMBL" id="JAAGMN010004039">
    <property type="protein sequence ID" value="NEE12400.1"/>
    <property type="molecule type" value="Genomic_DNA"/>
</dbReference>
<organism evidence="9">
    <name type="scientific">Streptomyces sp. SID7499</name>
    <dbReference type="NCBI Taxonomy" id="2706086"/>
    <lineage>
        <taxon>Bacteria</taxon>
        <taxon>Bacillati</taxon>
        <taxon>Actinomycetota</taxon>
        <taxon>Actinomycetes</taxon>
        <taxon>Kitasatosporales</taxon>
        <taxon>Streptomycetaceae</taxon>
        <taxon>Streptomyces</taxon>
    </lineage>
</organism>
<evidence type="ECO:0000313" key="9">
    <source>
        <dbReference type="EMBL" id="NEE12400.1"/>
    </source>
</evidence>
<evidence type="ECO:0000256" key="1">
    <source>
        <dbReference type="ARBA" id="ARBA00022448"/>
    </source>
</evidence>
<dbReference type="AlphaFoldDB" id="A0A6G3X4F5"/>
<dbReference type="InterPro" id="IPR027417">
    <property type="entry name" value="P-loop_NTPase"/>
</dbReference>
<evidence type="ECO:0000256" key="4">
    <source>
        <dbReference type="ARBA" id="ARBA00022737"/>
    </source>
</evidence>
<evidence type="ECO:0000256" key="6">
    <source>
        <dbReference type="ARBA" id="ARBA00022840"/>
    </source>
</evidence>
<accession>A0A6G3X4F5</accession>
<evidence type="ECO:0000256" key="7">
    <source>
        <dbReference type="ARBA" id="ARBA00022967"/>
    </source>
</evidence>
<dbReference type="InterPro" id="IPR050107">
    <property type="entry name" value="ABC_carbohydrate_import_ATPase"/>
</dbReference>
<keyword evidence="1" id="KW-0813">Transport</keyword>
<dbReference type="SUPFAM" id="SSF52540">
    <property type="entry name" value="P-loop containing nucleoside triphosphate hydrolases"/>
    <property type="match status" value="2"/>
</dbReference>